<dbReference type="HOGENOM" id="CLU_016165_0_0_4"/>
<dbReference type="AlphaFoldDB" id="Q82U54"/>
<keyword evidence="13" id="KW-1185">Reference proteome</keyword>
<name>Q82U54_NITEU</name>
<protein>
    <submittedName>
        <fullName evidence="12">Possible dolichol monophosphate mannose synthase</fullName>
    </submittedName>
</protein>
<evidence type="ECO:0000259" key="9">
    <source>
        <dbReference type="Pfam" id="PF00535"/>
    </source>
</evidence>
<dbReference type="PANTHER" id="PTHR43398">
    <property type="entry name" value="DOLICHOL-PHOSPHATE MANNOSYLTRANSFERASE SUBUNIT 1"/>
    <property type="match status" value="1"/>
</dbReference>
<comment type="similarity">
    <text evidence="2">Belongs to the glycosyltransferase 2 family.</text>
</comment>
<dbReference type="InterPro" id="IPR029044">
    <property type="entry name" value="Nucleotide-diphossugar_trans"/>
</dbReference>
<accession>Q82U54</accession>
<evidence type="ECO:0000256" key="1">
    <source>
        <dbReference type="ARBA" id="ARBA00004141"/>
    </source>
</evidence>
<dbReference type="InterPro" id="IPR038731">
    <property type="entry name" value="RgtA/B/C-like"/>
</dbReference>
<evidence type="ECO:0000259" key="11">
    <source>
        <dbReference type="Pfam" id="PF13231"/>
    </source>
</evidence>
<dbReference type="EMBL" id="AL954747">
    <property type="protein sequence ID" value="CAD85563.1"/>
    <property type="molecule type" value="Genomic_DNA"/>
</dbReference>
<dbReference type="CAZy" id="GT2">
    <property type="family name" value="Glycosyltransferase Family 2"/>
</dbReference>
<keyword evidence="3" id="KW-0328">Glycosyltransferase</keyword>
<feature type="transmembrane region" description="Helical" evidence="8">
    <location>
        <begin position="630"/>
        <end position="649"/>
    </location>
</feature>
<keyword evidence="5 8" id="KW-0812">Transmembrane</keyword>
<dbReference type="eggNOG" id="COG1807">
    <property type="taxonomic scope" value="Bacteria"/>
</dbReference>
<feature type="transmembrane region" description="Helical" evidence="8">
    <location>
        <begin position="236"/>
        <end position="254"/>
    </location>
</feature>
<dbReference type="CDD" id="cd06442">
    <property type="entry name" value="DPM1_like"/>
    <property type="match status" value="1"/>
</dbReference>
<dbReference type="eggNOG" id="COG0463">
    <property type="taxonomic scope" value="Bacteria"/>
</dbReference>
<keyword evidence="4" id="KW-0808">Transferase</keyword>
<dbReference type="STRING" id="228410.NE1652"/>
<dbReference type="GO" id="GO:0006506">
    <property type="term" value="P:GPI anchor biosynthetic process"/>
    <property type="evidence" value="ECO:0007669"/>
    <property type="project" value="TreeGrafter"/>
</dbReference>
<sequence length="892" mass="99570">MSFSLIIPTLNEAENIDPLLSGIFSLDTLGSQFEVIIVDDGSTDGTPDKVRQWQNTHNVRLIERRAQPDLTASILDGTAVARYEVIAVMDADLSHPPDKLAALIQPILDGTHDITIGSRYIAGGNTVGWPFYRLWLSRAGGWLARIICDVNDATSGFFAFRRELIGNITKNARGYKILLELLMTGQGRLRVKEIPISFRDRLHGNSKLSLTHHLVYLLQLITLAGGTVSFHTASRFAIVGFLGVFVDVLIFQWMTGHGASLASAHISSFIAAASFNYTINSKWSFRLHHAGHLHWQQFIRFLTVGVFALLLRGAILAWLVYTWGISAEWAIFPAILTTAMVNYLGSAFYVFPRTEPPVSTDTRWRVASVGIVCFVILLRLAYMDVAQLIPDEAYYWQYAQHIDLSFFDHPPMVAWLIWLGTTLAGHNEFGVRIGAFLCGLIAMAYVFALARNLYDKPTAMRSVLLFAIVPFGFATGLAMTPDAPLIAAWAATLYYMERALLANQSQAWLGVGIAFGLGILSKYTLGLLGIAALIYAVLDPVARRWLLRPHPYLAILIALILFSPVIIWNMENDWASFLFQTGRVGNTQHTFATHLLILQIATVLTPVGLIAAVFALRSISLSYCQAPRKYLFIGIFTGVPLLVFLAISTFDPLRFHWTSPLWLALIPTMAWMIGQNDVPMGLSARLRAAWQPMIVLSLLTYAFILHYVTLGIPGLPYQFLSEHYFWKEATAEVEKIADEIRQTTGEMPIVIGMSKWSTASALAFYKDTPALDIRSRNLFGQHAAMYSFWNRVEPPSDQPILLIGMKQQALESSNATGNFENGLINLGKIHSRSIYRHDGVLLRTLYYRVAAGYRGNFNPQPAPADARTRQYSPEIVRFNGYDQRTTLSAISY</sequence>
<dbReference type="KEGG" id="neu:NE1652"/>
<evidence type="ECO:0000256" key="6">
    <source>
        <dbReference type="ARBA" id="ARBA00022989"/>
    </source>
</evidence>
<feature type="domain" description="Glycosyltransferase 2-like" evidence="9">
    <location>
        <begin position="4"/>
        <end position="165"/>
    </location>
</feature>
<evidence type="ECO:0000259" key="10">
    <source>
        <dbReference type="Pfam" id="PF04138"/>
    </source>
</evidence>
<comment type="subcellular location">
    <subcellularLocation>
        <location evidence="1">Membrane</location>
        <topology evidence="1">Multi-pass membrane protein</topology>
    </subcellularLocation>
</comment>
<gene>
    <name evidence="12" type="ordered locus">NE1652</name>
</gene>
<dbReference type="InterPro" id="IPR039528">
    <property type="entry name" value="DPM1-like"/>
</dbReference>
<feature type="domain" description="GtrA/DPMS transmembrane" evidence="10">
    <location>
        <begin position="235"/>
        <end position="351"/>
    </location>
</feature>
<evidence type="ECO:0000313" key="13">
    <source>
        <dbReference type="Proteomes" id="UP000001416"/>
    </source>
</evidence>
<feature type="transmembrane region" description="Helical" evidence="8">
    <location>
        <begin position="462"/>
        <end position="495"/>
    </location>
</feature>
<dbReference type="Pfam" id="PF13231">
    <property type="entry name" value="PMT_2"/>
    <property type="match status" value="1"/>
</dbReference>
<proteinExistence type="inferred from homology"/>
<dbReference type="GO" id="GO:0035269">
    <property type="term" value="P:protein O-linked glycosylation via mannose"/>
    <property type="evidence" value="ECO:0007669"/>
    <property type="project" value="TreeGrafter"/>
</dbReference>
<evidence type="ECO:0000313" key="12">
    <source>
        <dbReference type="EMBL" id="CAD85563.1"/>
    </source>
</evidence>
<dbReference type="Proteomes" id="UP000001416">
    <property type="component" value="Chromosome"/>
</dbReference>
<dbReference type="GeneID" id="87104816"/>
<feature type="transmembrane region" description="Helical" evidence="8">
    <location>
        <begin position="694"/>
        <end position="715"/>
    </location>
</feature>
<dbReference type="Pfam" id="PF04138">
    <property type="entry name" value="GtrA_DPMS_TM"/>
    <property type="match status" value="1"/>
</dbReference>
<dbReference type="OrthoDB" id="8933800at2"/>
<evidence type="ECO:0000256" key="7">
    <source>
        <dbReference type="ARBA" id="ARBA00023136"/>
    </source>
</evidence>
<feature type="transmembrane region" description="Helical" evidence="8">
    <location>
        <begin position="329"/>
        <end position="352"/>
    </location>
</feature>
<evidence type="ECO:0000256" key="4">
    <source>
        <dbReference type="ARBA" id="ARBA00022679"/>
    </source>
</evidence>
<evidence type="ECO:0000256" key="5">
    <source>
        <dbReference type="ARBA" id="ARBA00022692"/>
    </source>
</evidence>
<dbReference type="RefSeq" id="WP_011112209.1">
    <property type="nucleotide sequence ID" value="NC_004757.1"/>
</dbReference>
<keyword evidence="7 8" id="KW-0472">Membrane</keyword>
<dbReference type="GO" id="GO:0016020">
    <property type="term" value="C:membrane"/>
    <property type="evidence" value="ECO:0007669"/>
    <property type="project" value="UniProtKB-SubCell"/>
</dbReference>
<dbReference type="GO" id="GO:0000271">
    <property type="term" value="P:polysaccharide biosynthetic process"/>
    <property type="evidence" value="ECO:0007669"/>
    <property type="project" value="InterPro"/>
</dbReference>
<feature type="transmembrane region" description="Helical" evidence="8">
    <location>
        <begin position="550"/>
        <end position="570"/>
    </location>
</feature>
<dbReference type="SUPFAM" id="SSF53448">
    <property type="entry name" value="Nucleotide-diphospho-sugar transferases"/>
    <property type="match status" value="1"/>
</dbReference>
<dbReference type="Pfam" id="PF00535">
    <property type="entry name" value="Glycos_transf_2"/>
    <property type="match status" value="1"/>
</dbReference>
<feature type="domain" description="Glycosyltransferase RgtA/B/C/D-like" evidence="11">
    <location>
        <begin position="408"/>
        <end position="568"/>
    </location>
</feature>
<keyword evidence="6 8" id="KW-1133">Transmembrane helix</keyword>
<reference evidence="12 13" key="1">
    <citation type="journal article" date="2003" name="J. Bacteriol.">
        <title>Complete genome sequence of the ammonia-oxidizing bacterium and obligate chemolithoautotroph Nitrosomonas europaea.</title>
        <authorList>
            <person name="Chain P."/>
            <person name="Lamerdin J."/>
            <person name="Larimer F."/>
            <person name="Regala W."/>
            <person name="Land M."/>
            <person name="Hauser L."/>
            <person name="Hooper A."/>
            <person name="Klotz M."/>
            <person name="Norton J."/>
            <person name="Sayavedra-Soto L."/>
            <person name="Arciero D."/>
            <person name="Hommes N."/>
            <person name="Whittaker M."/>
            <person name="Arp D."/>
        </authorList>
    </citation>
    <scope>NUCLEOTIDE SEQUENCE [LARGE SCALE GENOMIC DNA]</scope>
    <source>
        <strain evidence="13">ATCC 19718 / CIP 103999 / KCTC 2705 / NBRC 14298</strain>
    </source>
</reference>
<organism evidence="12 13">
    <name type="scientific">Nitrosomonas europaea (strain ATCC 19718 / CIP 103999 / KCTC 2705 / NBRC 14298)</name>
    <dbReference type="NCBI Taxonomy" id="228410"/>
    <lineage>
        <taxon>Bacteria</taxon>
        <taxon>Pseudomonadati</taxon>
        <taxon>Pseudomonadota</taxon>
        <taxon>Betaproteobacteria</taxon>
        <taxon>Nitrosomonadales</taxon>
        <taxon>Nitrosomonadaceae</taxon>
        <taxon>Nitrosomonas</taxon>
    </lineage>
</organism>
<evidence type="ECO:0000256" key="2">
    <source>
        <dbReference type="ARBA" id="ARBA00006739"/>
    </source>
</evidence>
<feature type="transmembrane region" description="Helical" evidence="8">
    <location>
        <begin position="299"/>
        <end position="323"/>
    </location>
</feature>
<evidence type="ECO:0000256" key="8">
    <source>
        <dbReference type="SAM" id="Phobius"/>
    </source>
</evidence>
<dbReference type="GO" id="GO:0004582">
    <property type="term" value="F:dolichyl-phosphate beta-D-mannosyltransferase activity"/>
    <property type="evidence" value="ECO:0007669"/>
    <property type="project" value="InterPro"/>
</dbReference>
<feature type="transmembrane region" description="Helical" evidence="8">
    <location>
        <begin position="210"/>
        <end position="229"/>
    </location>
</feature>
<feature type="transmembrane region" description="Helical" evidence="8">
    <location>
        <begin position="507"/>
        <end position="538"/>
    </location>
</feature>
<feature type="transmembrane region" description="Helical" evidence="8">
    <location>
        <begin position="429"/>
        <end position="450"/>
    </location>
</feature>
<feature type="transmembrane region" description="Helical" evidence="8">
    <location>
        <begin position="655"/>
        <end position="673"/>
    </location>
</feature>
<dbReference type="InterPro" id="IPR001173">
    <property type="entry name" value="Glyco_trans_2-like"/>
</dbReference>
<dbReference type="InterPro" id="IPR007267">
    <property type="entry name" value="GtrA_DPMS_TM"/>
</dbReference>
<feature type="transmembrane region" description="Helical" evidence="8">
    <location>
        <begin position="260"/>
        <end position="279"/>
    </location>
</feature>
<feature type="transmembrane region" description="Helical" evidence="8">
    <location>
        <begin position="364"/>
        <end position="382"/>
    </location>
</feature>
<evidence type="ECO:0000256" key="3">
    <source>
        <dbReference type="ARBA" id="ARBA00022676"/>
    </source>
</evidence>
<dbReference type="Gene3D" id="3.90.550.10">
    <property type="entry name" value="Spore Coat Polysaccharide Biosynthesis Protein SpsA, Chain A"/>
    <property type="match status" value="1"/>
</dbReference>
<dbReference type="PANTHER" id="PTHR43398:SF1">
    <property type="entry name" value="DOLICHOL-PHOSPHATE MANNOSYLTRANSFERASE SUBUNIT 1"/>
    <property type="match status" value="1"/>
</dbReference>
<feature type="transmembrane region" description="Helical" evidence="8">
    <location>
        <begin position="590"/>
        <end position="618"/>
    </location>
</feature>
<dbReference type="GO" id="GO:0006488">
    <property type="term" value="P:dolichol-linked oligosaccharide biosynthetic process"/>
    <property type="evidence" value="ECO:0007669"/>
    <property type="project" value="TreeGrafter"/>
</dbReference>
<dbReference type="CAZy" id="GT83">
    <property type="family name" value="Glycosyltransferase Family 83"/>
</dbReference>